<evidence type="ECO:0000256" key="1">
    <source>
        <dbReference type="ARBA" id="ARBA00009018"/>
    </source>
</evidence>
<dbReference type="CDD" id="cd02022">
    <property type="entry name" value="DPCK"/>
    <property type="match status" value="1"/>
</dbReference>
<keyword evidence="2 5" id="KW-0547">Nucleotide-binding</keyword>
<dbReference type="SUPFAM" id="SSF52540">
    <property type="entry name" value="P-loop containing nucleoside triphosphate hydrolases"/>
    <property type="match status" value="1"/>
</dbReference>
<dbReference type="AlphaFoldDB" id="A0A844GFT3"/>
<protein>
    <recommendedName>
        <fullName evidence="5 6">Dephospho-CoA kinase</fullName>
        <ecNumber evidence="5 6">2.7.1.24</ecNumber>
    </recommendedName>
    <alternativeName>
        <fullName evidence="5">Dephosphocoenzyme A kinase</fullName>
    </alternativeName>
</protein>
<comment type="function">
    <text evidence="5">Catalyzes the phosphorylation of the 3'-hydroxyl group of dephosphocoenzyme A to form coenzyme A.</text>
</comment>
<name>A0A844GFT3_9NEIS</name>
<evidence type="ECO:0000313" key="8">
    <source>
        <dbReference type="Proteomes" id="UP000446658"/>
    </source>
</evidence>
<dbReference type="GO" id="GO:0005524">
    <property type="term" value="F:ATP binding"/>
    <property type="evidence" value="ECO:0007669"/>
    <property type="project" value="UniProtKB-UniRule"/>
</dbReference>
<dbReference type="Proteomes" id="UP000446658">
    <property type="component" value="Unassembled WGS sequence"/>
</dbReference>
<dbReference type="PROSITE" id="PS51219">
    <property type="entry name" value="DPCK"/>
    <property type="match status" value="1"/>
</dbReference>
<comment type="catalytic activity">
    <reaction evidence="5">
        <text>3'-dephospho-CoA + ATP = ADP + CoA + H(+)</text>
        <dbReference type="Rhea" id="RHEA:18245"/>
        <dbReference type="ChEBI" id="CHEBI:15378"/>
        <dbReference type="ChEBI" id="CHEBI:30616"/>
        <dbReference type="ChEBI" id="CHEBI:57287"/>
        <dbReference type="ChEBI" id="CHEBI:57328"/>
        <dbReference type="ChEBI" id="CHEBI:456216"/>
        <dbReference type="EC" id="2.7.1.24"/>
    </reaction>
</comment>
<dbReference type="UniPathway" id="UPA00241">
    <property type="reaction ID" value="UER00356"/>
</dbReference>
<proteinExistence type="inferred from homology"/>
<dbReference type="GO" id="GO:0015937">
    <property type="term" value="P:coenzyme A biosynthetic process"/>
    <property type="evidence" value="ECO:0007669"/>
    <property type="project" value="UniProtKB-UniRule"/>
</dbReference>
<dbReference type="Gene3D" id="3.40.50.300">
    <property type="entry name" value="P-loop containing nucleotide triphosphate hydrolases"/>
    <property type="match status" value="1"/>
</dbReference>
<dbReference type="PANTHER" id="PTHR10695:SF46">
    <property type="entry name" value="BIFUNCTIONAL COENZYME A SYNTHASE-RELATED"/>
    <property type="match status" value="1"/>
</dbReference>
<sequence>MPISVVGLTGGIGSGKSAAAERFAELGVTVVDADVISHQLTAVGGEAMAAIAEEFGPTALLPDGSMNRQSMRNMVFGQPERRARLEAILHPRIYAECQRQLLRATGGYAILVVPLLFENPLYLQSLSRTLVVDCDEAVQVARVMQRNGLSESMVRSIMAAQLSRRERCARADDIIDNSGSLEALRLQVDAKHRYYLGNLVKP</sequence>
<keyword evidence="8" id="KW-1185">Reference proteome</keyword>
<keyword evidence="5" id="KW-0963">Cytoplasm</keyword>
<dbReference type="InterPro" id="IPR027417">
    <property type="entry name" value="P-loop_NTPase"/>
</dbReference>
<evidence type="ECO:0000256" key="4">
    <source>
        <dbReference type="ARBA" id="ARBA00022993"/>
    </source>
</evidence>
<keyword evidence="5 7" id="KW-0418">Kinase</keyword>
<dbReference type="GO" id="GO:0004140">
    <property type="term" value="F:dephospho-CoA kinase activity"/>
    <property type="evidence" value="ECO:0007669"/>
    <property type="project" value="UniProtKB-UniRule"/>
</dbReference>
<dbReference type="GO" id="GO:0005737">
    <property type="term" value="C:cytoplasm"/>
    <property type="evidence" value="ECO:0007669"/>
    <property type="project" value="UniProtKB-SubCell"/>
</dbReference>
<dbReference type="Pfam" id="PF01121">
    <property type="entry name" value="CoaE"/>
    <property type="match status" value="1"/>
</dbReference>
<comment type="similarity">
    <text evidence="1 5">Belongs to the CoaE family.</text>
</comment>
<dbReference type="NCBIfam" id="TIGR00152">
    <property type="entry name" value="dephospho-CoA kinase"/>
    <property type="match status" value="1"/>
</dbReference>
<evidence type="ECO:0000256" key="6">
    <source>
        <dbReference type="NCBIfam" id="TIGR00152"/>
    </source>
</evidence>
<keyword evidence="4 5" id="KW-0173">Coenzyme A biosynthesis</keyword>
<evidence type="ECO:0000313" key="7">
    <source>
        <dbReference type="EMBL" id="MTD33385.1"/>
    </source>
</evidence>
<dbReference type="EC" id="2.7.1.24" evidence="5 6"/>
<keyword evidence="3 5" id="KW-0067">ATP-binding</keyword>
<comment type="subcellular location">
    <subcellularLocation>
        <location evidence="5">Cytoplasm</location>
    </subcellularLocation>
</comment>
<comment type="pathway">
    <text evidence="5">Cofactor biosynthesis; coenzyme A biosynthesis; CoA from (R)-pantothenate: step 5/5.</text>
</comment>
<dbReference type="EMBL" id="WLYX01000001">
    <property type="protein sequence ID" value="MTD33385.1"/>
    <property type="molecule type" value="Genomic_DNA"/>
</dbReference>
<comment type="caution">
    <text evidence="7">The sequence shown here is derived from an EMBL/GenBank/DDBJ whole genome shotgun (WGS) entry which is preliminary data.</text>
</comment>
<accession>A0A844GFT3</accession>
<dbReference type="RefSeq" id="WP_230370287.1">
    <property type="nucleotide sequence ID" value="NZ_WLYX01000001.1"/>
</dbReference>
<keyword evidence="5 7" id="KW-0808">Transferase</keyword>
<evidence type="ECO:0000256" key="3">
    <source>
        <dbReference type="ARBA" id="ARBA00022840"/>
    </source>
</evidence>
<dbReference type="InterPro" id="IPR001977">
    <property type="entry name" value="Depp_CoAkinase"/>
</dbReference>
<evidence type="ECO:0000256" key="5">
    <source>
        <dbReference type="HAMAP-Rule" id="MF_00376"/>
    </source>
</evidence>
<gene>
    <name evidence="5" type="primary">coaE</name>
    <name evidence="7" type="ORF">GKE73_10545</name>
</gene>
<dbReference type="HAMAP" id="MF_00376">
    <property type="entry name" value="Dephospho_CoA_kinase"/>
    <property type="match status" value="1"/>
</dbReference>
<feature type="binding site" evidence="5">
    <location>
        <begin position="13"/>
        <end position="18"/>
    </location>
    <ligand>
        <name>ATP</name>
        <dbReference type="ChEBI" id="CHEBI:30616"/>
    </ligand>
</feature>
<evidence type="ECO:0000256" key="2">
    <source>
        <dbReference type="ARBA" id="ARBA00022741"/>
    </source>
</evidence>
<dbReference type="PANTHER" id="PTHR10695">
    <property type="entry name" value="DEPHOSPHO-COA KINASE-RELATED"/>
    <property type="match status" value="1"/>
</dbReference>
<organism evidence="7 8">
    <name type="scientific">Paludibacterium denitrificans</name>
    <dbReference type="NCBI Taxonomy" id="2675226"/>
    <lineage>
        <taxon>Bacteria</taxon>
        <taxon>Pseudomonadati</taxon>
        <taxon>Pseudomonadota</taxon>
        <taxon>Betaproteobacteria</taxon>
        <taxon>Neisseriales</taxon>
        <taxon>Chromobacteriaceae</taxon>
        <taxon>Paludibacterium</taxon>
    </lineage>
</organism>
<reference evidence="7 8" key="1">
    <citation type="submission" date="2019-11" db="EMBL/GenBank/DDBJ databases">
        <title>Draft genome sequence of Paludibacterium sp. dN18-1.</title>
        <authorList>
            <person name="Im W.-T."/>
        </authorList>
    </citation>
    <scope>NUCLEOTIDE SEQUENCE [LARGE SCALE GENOMIC DNA]</scope>
    <source>
        <strain evidence="8">dN 18-1</strain>
    </source>
</reference>